<keyword evidence="4 7" id="KW-0812">Transmembrane</keyword>
<evidence type="ECO:0000256" key="5">
    <source>
        <dbReference type="ARBA" id="ARBA00022989"/>
    </source>
</evidence>
<protein>
    <submittedName>
        <fullName evidence="9">Undecaprenyl-phosphate glucose phosphotransferase</fullName>
        <ecNumber evidence="9">2.7.8.31</ecNumber>
    </submittedName>
</protein>
<evidence type="ECO:0000313" key="9">
    <source>
        <dbReference type="EMBL" id="QNF32314.1"/>
    </source>
</evidence>
<feature type="transmembrane region" description="Helical" evidence="7">
    <location>
        <begin position="109"/>
        <end position="127"/>
    </location>
</feature>
<keyword evidence="3 9" id="KW-0808">Transferase</keyword>
<keyword evidence="5 7" id="KW-1133">Transmembrane helix</keyword>
<dbReference type="NCBIfam" id="TIGR03023">
    <property type="entry name" value="WcaJ_sugtrans"/>
    <property type="match status" value="1"/>
</dbReference>
<reference evidence="9 10" key="1">
    <citation type="journal article" date="2018" name="Int. J. Syst. Evol. Microbiol.">
        <title>Adhaeribacter swui sp. nov., isolated from wet mud.</title>
        <authorList>
            <person name="Kim D.U."/>
            <person name="Kim K.W."/>
            <person name="Kang M.S."/>
            <person name="Kim J.Y."/>
            <person name="Jang J.H."/>
            <person name="Kim M.K."/>
        </authorList>
    </citation>
    <scope>NUCLEOTIDE SEQUENCE [LARGE SCALE GENOMIC DNA]</scope>
    <source>
        <strain evidence="9 10">KCTC 52873</strain>
    </source>
</reference>
<dbReference type="InterPro" id="IPR017475">
    <property type="entry name" value="EPS_sugar_tfrase"/>
</dbReference>
<dbReference type="NCBIfam" id="TIGR03025">
    <property type="entry name" value="EPS_sugtrans"/>
    <property type="match status" value="1"/>
</dbReference>
<dbReference type="KEGG" id="aswu:HUW51_06060"/>
<comment type="similarity">
    <text evidence="2">Belongs to the bacterial sugar transferase family.</text>
</comment>
<comment type="subcellular location">
    <subcellularLocation>
        <location evidence="1">Membrane</location>
        <topology evidence="1">Multi-pass membrane protein</topology>
    </subcellularLocation>
</comment>
<organism evidence="9 10">
    <name type="scientific">Adhaeribacter swui</name>
    <dbReference type="NCBI Taxonomy" id="2086471"/>
    <lineage>
        <taxon>Bacteria</taxon>
        <taxon>Pseudomonadati</taxon>
        <taxon>Bacteroidota</taxon>
        <taxon>Cytophagia</taxon>
        <taxon>Cytophagales</taxon>
        <taxon>Hymenobacteraceae</taxon>
        <taxon>Adhaeribacter</taxon>
    </lineage>
</organism>
<dbReference type="InterPro" id="IPR017473">
    <property type="entry name" value="Undecaprenyl-P_gluc_Ptfrase"/>
</dbReference>
<dbReference type="PANTHER" id="PTHR30576">
    <property type="entry name" value="COLANIC BIOSYNTHESIS UDP-GLUCOSE LIPID CARRIER TRANSFERASE"/>
    <property type="match status" value="1"/>
</dbReference>
<evidence type="ECO:0000256" key="2">
    <source>
        <dbReference type="ARBA" id="ARBA00006464"/>
    </source>
</evidence>
<keyword evidence="10" id="KW-1185">Reference proteome</keyword>
<name>A0A7G7G580_9BACT</name>
<keyword evidence="6 7" id="KW-0472">Membrane</keyword>
<dbReference type="Pfam" id="PF13727">
    <property type="entry name" value="CoA_binding_3"/>
    <property type="match status" value="1"/>
</dbReference>
<dbReference type="EMBL" id="CP055156">
    <property type="protein sequence ID" value="QNF32314.1"/>
    <property type="molecule type" value="Genomic_DNA"/>
</dbReference>
<evidence type="ECO:0000256" key="6">
    <source>
        <dbReference type="ARBA" id="ARBA00023136"/>
    </source>
</evidence>
<feature type="transmembrane region" description="Helical" evidence="7">
    <location>
        <begin position="51"/>
        <end position="70"/>
    </location>
</feature>
<dbReference type="PANTHER" id="PTHR30576:SF0">
    <property type="entry name" value="UNDECAPRENYL-PHOSPHATE N-ACETYLGALACTOSAMINYL 1-PHOSPHATE TRANSFERASE-RELATED"/>
    <property type="match status" value="1"/>
</dbReference>
<evidence type="ECO:0000313" key="10">
    <source>
        <dbReference type="Proteomes" id="UP000515237"/>
    </source>
</evidence>
<dbReference type="Pfam" id="PF02397">
    <property type="entry name" value="Bac_transf"/>
    <property type="match status" value="1"/>
</dbReference>
<feature type="transmembrane region" description="Helical" evidence="7">
    <location>
        <begin position="275"/>
        <end position="300"/>
    </location>
</feature>
<dbReference type="Gene3D" id="3.40.50.720">
    <property type="entry name" value="NAD(P)-binding Rossmann-like Domain"/>
    <property type="match status" value="1"/>
</dbReference>
<dbReference type="InterPro" id="IPR003362">
    <property type="entry name" value="Bact_transf"/>
</dbReference>
<sequence length="464" mass="52898">MTQKYNTYFKWVNLFIDYLILNGALLFAVALDSNIPLASPISEGYKLEFLLLNLCWFYCARLFGLYSNILNRSALSTMKATILALVVYVMVIYVLNLAFPSLVLTFSSLSFFQVLFAILLPTWKFYFLALRRANRKFGVDCTQVVVLGASRAGVEISKFFNSNPQLGYKVEGIFDDTAAGVVDGQTILGTVADCFNYMKATGISEVYCALPNKEVCRIKALMQEADKQMVRFRVMPDINDFIELNVYTGKNGKFPVLAPRVEPLENKFNEIRKRLFDVSFSLLVVVFLLSWLIPLLGLIIKWNSAGPVFFKQLRSGKDNKPFFCFKFRTMTVNAEADNKQTQKNDARVTKVGAFLRKTSIDELPQFINVLLGDMSVVGPRPHMLKHTEDYSVLIDKYMVRQFLTPGITGWAQVNGFRGETKETEAMSKRVEADLWYLENWSLLLDIRIVFLTIWQAIKGNENAY</sequence>
<evidence type="ECO:0000256" key="3">
    <source>
        <dbReference type="ARBA" id="ARBA00022679"/>
    </source>
</evidence>
<proteinExistence type="inferred from homology"/>
<evidence type="ECO:0000256" key="1">
    <source>
        <dbReference type="ARBA" id="ARBA00004141"/>
    </source>
</evidence>
<feature type="transmembrane region" description="Helical" evidence="7">
    <location>
        <begin position="12"/>
        <end position="31"/>
    </location>
</feature>
<dbReference type="RefSeq" id="WP_185273094.1">
    <property type="nucleotide sequence ID" value="NZ_CP055156.1"/>
</dbReference>
<feature type="domain" description="Bacterial sugar transferase" evidence="8">
    <location>
        <begin position="273"/>
        <end position="457"/>
    </location>
</feature>
<evidence type="ECO:0000259" key="8">
    <source>
        <dbReference type="Pfam" id="PF02397"/>
    </source>
</evidence>
<feature type="transmembrane region" description="Helical" evidence="7">
    <location>
        <begin position="82"/>
        <end position="103"/>
    </location>
</feature>
<accession>A0A7G7G580</accession>
<dbReference type="AlphaFoldDB" id="A0A7G7G580"/>
<dbReference type="EC" id="2.7.8.31" evidence="9"/>
<dbReference type="GO" id="GO:0089702">
    <property type="term" value="F:undecaprenyl-phosphate glucose phosphotransferase activity"/>
    <property type="evidence" value="ECO:0007669"/>
    <property type="project" value="UniProtKB-EC"/>
</dbReference>
<dbReference type="Proteomes" id="UP000515237">
    <property type="component" value="Chromosome"/>
</dbReference>
<evidence type="ECO:0000256" key="7">
    <source>
        <dbReference type="SAM" id="Phobius"/>
    </source>
</evidence>
<evidence type="ECO:0000256" key="4">
    <source>
        <dbReference type="ARBA" id="ARBA00022692"/>
    </source>
</evidence>
<dbReference type="GO" id="GO:0016020">
    <property type="term" value="C:membrane"/>
    <property type="evidence" value="ECO:0007669"/>
    <property type="project" value="UniProtKB-SubCell"/>
</dbReference>
<gene>
    <name evidence="9" type="ORF">HUW51_06060</name>
</gene>